<feature type="region of interest" description="Disordered" evidence="1">
    <location>
        <begin position="43"/>
        <end position="65"/>
    </location>
</feature>
<sequence>MAGICVGGNEPSGSLKAICKIWRDEDEDTPCDYITITLQSEKTSEKSIQEKIDPTSDYSSETEDTPCDYMTFTLWSEKTSEKSMQEGIDPTSD</sequence>
<accession>A0ABQ8T749</accession>
<dbReference type="Proteomes" id="UP001148838">
    <property type="component" value="Unassembled WGS sequence"/>
</dbReference>
<evidence type="ECO:0000313" key="2">
    <source>
        <dbReference type="EMBL" id="KAJ4441921.1"/>
    </source>
</evidence>
<reference evidence="2 3" key="1">
    <citation type="journal article" date="2022" name="Allergy">
        <title>Genome assembly and annotation of Periplaneta americana reveal a comprehensive cockroach allergen profile.</title>
        <authorList>
            <person name="Wang L."/>
            <person name="Xiong Q."/>
            <person name="Saelim N."/>
            <person name="Wang L."/>
            <person name="Nong W."/>
            <person name="Wan A.T."/>
            <person name="Shi M."/>
            <person name="Liu X."/>
            <person name="Cao Q."/>
            <person name="Hui J.H.L."/>
            <person name="Sookrung N."/>
            <person name="Leung T.F."/>
            <person name="Tungtrongchitr A."/>
            <person name="Tsui S.K.W."/>
        </authorList>
    </citation>
    <scope>NUCLEOTIDE SEQUENCE [LARGE SCALE GENOMIC DNA]</scope>
    <source>
        <strain evidence="2">PWHHKU_190912</strain>
    </source>
</reference>
<comment type="caution">
    <text evidence="2">The sequence shown here is derived from an EMBL/GenBank/DDBJ whole genome shotgun (WGS) entry which is preliminary data.</text>
</comment>
<name>A0ABQ8T749_PERAM</name>
<gene>
    <name evidence="2" type="ORF">ANN_11783</name>
</gene>
<proteinExistence type="predicted"/>
<protein>
    <submittedName>
        <fullName evidence="2">Uncharacterized protein</fullName>
    </submittedName>
</protein>
<evidence type="ECO:0000256" key="1">
    <source>
        <dbReference type="SAM" id="MobiDB-lite"/>
    </source>
</evidence>
<feature type="compositionally biased region" description="Basic and acidic residues" evidence="1">
    <location>
        <begin position="43"/>
        <end position="54"/>
    </location>
</feature>
<organism evidence="2 3">
    <name type="scientific">Periplaneta americana</name>
    <name type="common">American cockroach</name>
    <name type="synonym">Blatta americana</name>
    <dbReference type="NCBI Taxonomy" id="6978"/>
    <lineage>
        <taxon>Eukaryota</taxon>
        <taxon>Metazoa</taxon>
        <taxon>Ecdysozoa</taxon>
        <taxon>Arthropoda</taxon>
        <taxon>Hexapoda</taxon>
        <taxon>Insecta</taxon>
        <taxon>Pterygota</taxon>
        <taxon>Neoptera</taxon>
        <taxon>Polyneoptera</taxon>
        <taxon>Dictyoptera</taxon>
        <taxon>Blattodea</taxon>
        <taxon>Blattoidea</taxon>
        <taxon>Blattidae</taxon>
        <taxon>Blattinae</taxon>
        <taxon>Periplaneta</taxon>
    </lineage>
</organism>
<keyword evidence="3" id="KW-1185">Reference proteome</keyword>
<dbReference type="EMBL" id="JAJSOF020000015">
    <property type="protein sequence ID" value="KAJ4441921.1"/>
    <property type="molecule type" value="Genomic_DNA"/>
</dbReference>
<evidence type="ECO:0000313" key="3">
    <source>
        <dbReference type="Proteomes" id="UP001148838"/>
    </source>
</evidence>